<keyword evidence="2" id="KW-0012">Acyltransferase</keyword>
<organism evidence="4 5">
    <name type="scientific">Ilyomonas limi</name>
    <dbReference type="NCBI Taxonomy" id="2575867"/>
    <lineage>
        <taxon>Bacteria</taxon>
        <taxon>Pseudomonadati</taxon>
        <taxon>Bacteroidota</taxon>
        <taxon>Chitinophagia</taxon>
        <taxon>Chitinophagales</taxon>
        <taxon>Chitinophagaceae</taxon>
        <taxon>Ilyomonas</taxon>
    </lineage>
</organism>
<dbReference type="EMBL" id="SZQL01000009">
    <property type="protein sequence ID" value="TKK68053.1"/>
    <property type="molecule type" value="Genomic_DNA"/>
</dbReference>
<proteinExistence type="predicted"/>
<dbReference type="InterPro" id="IPR016181">
    <property type="entry name" value="Acyl_CoA_acyltransferase"/>
</dbReference>
<accession>A0A4V6XAV1</accession>
<keyword evidence="1 4" id="KW-0808">Transferase</keyword>
<dbReference type="InterPro" id="IPR050680">
    <property type="entry name" value="YpeA/RimI_acetyltransf"/>
</dbReference>
<dbReference type="InterPro" id="IPR000182">
    <property type="entry name" value="GNAT_dom"/>
</dbReference>
<dbReference type="CDD" id="cd04301">
    <property type="entry name" value="NAT_SF"/>
    <property type="match status" value="1"/>
</dbReference>
<protein>
    <submittedName>
        <fullName evidence="4">GNAT family N-acetyltransferase</fullName>
    </submittedName>
</protein>
<dbReference type="RefSeq" id="WP_137262156.1">
    <property type="nucleotide sequence ID" value="NZ_SZQL01000009.1"/>
</dbReference>
<dbReference type="GO" id="GO:0016747">
    <property type="term" value="F:acyltransferase activity, transferring groups other than amino-acyl groups"/>
    <property type="evidence" value="ECO:0007669"/>
    <property type="project" value="InterPro"/>
</dbReference>
<feature type="domain" description="N-acetyltransferase" evidence="3">
    <location>
        <begin position="1"/>
        <end position="153"/>
    </location>
</feature>
<gene>
    <name evidence="4" type="ORF">FC093_12630</name>
</gene>
<name>A0A4V6XAV1_9BACT</name>
<dbReference type="Proteomes" id="UP000305848">
    <property type="component" value="Unassembled WGS sequence"/>
</dbReference>
<evidence type="ECO:0000313" key="5">
    <source>
        <dbReference type="Proteomes" id="UP000305848"/>
    </source>
</evidence>
<evidence type="ECO:0000313" key="4">
    <source>
        <dbReference type="EMBL" id="TKK68053.1"/>
    </source>
</evidence>
<keyword evidence="5" id="KW-1185">Reference proteome</keyword>
<dbReference type="AlphaFoldDB" id="A0A4V6XAV1"/>
<dbReference type="Gene3D" id="3.40.630.30">
    <property type="match status" value="1"/>
</dbReference>
<dbReference type="OrthoDB" id="9792929at2"/>
<reference evidence="4 5" key="1">
    <citation type="submission" date="2019-05" db="EMBL/GenBank/DDBJ databases">
        <title>Panacibacter sp. strain 17mud1-8 Genome sequencing and assembly.</title>
        <authorList>
            <person name="Chhetri G."/>
        </authorList>
    </citation>
    <scope>NUCLEOTIDE SEQUENCE [LARGE SCALE GENOMIC DNA]</scope>
    <source>
        <strain evidence="4 5">17mud1-8</strain>
    </source>
</reference>
<dbReference type="Pfam" id="PF00583">
    <property type="entry name" value="Acetyltransf_1"/>
    <property type="match status" value="1"/>
</dbReference>
<evidence type="ECO:0000256" key="1">
    <source>
        <dbReference type="ARBA" id="ARBA00022679"/>
    </source>
</evidence>
<evidence type="ECO:0000259" key="3">
    <source>
        <dbReference type="PROSITE" id="PS51186"/>
    </source>
</evidence>
<dbReference type="SUPFAM" id="SSF55729">
    <property type="entry name" value="Acyl-CoA N-acyltransferases (Nat)"/>
    <property type="match status" value="1"/>
</dbReference>
<comment type="caution">
    <text evidence="4">The sequence shown here is derived from an EMBL/GenBank/DDBJ whole genome shotgun (WGS) entry which is preliminary data.</text>
</comment>
<dbReference type="PROSITE" id="PS51186">
    <property type="entry name" value="GNAT"/>
    <property type="match status" value="1"/>
</dbReference>
<dbReference type="PANTHER" id="PTHR43420">
    <property type="entry name" value="ACETYLTRANSFERASE"/>
    <property type="match status" value="1"/>
</dbReference>
<sequence>MQIQRVDNSTLYLVAALFDQYRVFYHQPSDIQLARQFLQQRLSGNESVIFVALDNQNGKTISAGFTQLYPLYSSVRTQKNWILNDLYVEVMYRKQGVGRKLIEAALQFAKEAGATFIQLETMQHNITAQRLYEAMGFEQYNPFEDELVYKIKV</sequence>
<evidence type="ECO:0000256" key="2">
    <source>
        <dbReference type="ARBA" id="ARBA00023315"/>
    </source>
</evidence>